<dbReference type="Gene3D" id="3.40.50.1980">
    <property type="entry name" value="Nitrogenase molybdenum iron protein domain"/>
    <property type="match status" value="2"/>
</dbReference>
<dbReference type="Proteomes" id="UP000216013">
    <property type="component" value="Unassembled WGS sequence"/>
</dbReference>
<dbReference type="PROSITE" id="PS51257">
    <property type="entry name" value="PROKAR_LIPOPROTEIN"/>
    <property type="match status" value="1"/>
</dbReference>
<dbReference type="GO" id="GO:0030288">
    <property type="term" value="C:outer membrane-bounded periplasmic space"/>
    <property type="evidence" value="ECO:0007669"/>
    <property type="project" value="TreeGrafter"/>
</dbReference>
<dbReference type="InterPro" id="IPR002491">
    <property type="entry name" value="ABC_transptr_periplasmic_BD"/>
</dbReference>
<dbReference type="RefSeq" id="WP_095261573.1">
    <property type="nucleotide sequence ID" value="NZ_NPBV01000028.1"/>
</dbReference>
<feature type="compositionally biased region" description="Low complexity" evidence="5">
    <location>
        <begin position="24"/>
        <end position="36"/>
    </location>
</feature>
<evidence type="ECO:0000256" key="6">
    <source>
        <dbReference type="SAM" id="SignalP"/>
    </source>
</evidence>
<keyword evidence="3" id="KW-0813">Transport</keyword>
<dbReference type="AlphaFoldDB" id="A0A268A6W7"/>
<evidence type="ECO:0000256" key="4">
    <source>
        <dbReference type="ARBA" id="ARBA00022729"/>
    </source>
</evidence>
<organism evidence="8 9">
    <name type="scientific">Terribacillus saccharophilus</name>
    <dbReference type="NCBI Taxonomy" id="361277"/>
    <lineage>
        <taxon>Bacteria</taxon>
        <taxon>Bacillati</taxon>
        <taxon>Bacillota</taxon>
        <taxon>Bacilli</taxon>
        <taxon>Bacillales</taxon>
        <taxon>Bacillaceae</taxon>
        <taxon>Terribacillus</taxon>
    </lineage>
</organism>
<protein>
    <submittedName>
        <fullName evidence="8">ABC transporter substrate-binding protein</fullName>
    </submittedName>
</protein>
<accession>A0A268A6W7</accession>
<dbReference type="GO" id="GO:1901678">
    <property type="term" value="P:iron coordination entity transport"/>
    <property type="evidence" value="ECO:0007669"/>
    <property type="project" value="UniProtKB-ARBA"/>
</dbReference>
<dbReference type="InterPro" id="IPR051313">
    <property type="entry name" value="Bact_iron-sidero_bind"/>
</dbReference>
<comment type="subcellular location">
    <subcellularLocation>
        <location evidence="1">Cell membrane</location>
        <topology evidence="1">Lipid-anchor</topology>
    </subcellularLocation>
</comment>
<name>A0A268A6W7_9BACI</name>
<proteinExistence type="inferred from homology"/>
<evidence type="ECO:0000256" key="2">
    <source>
        <dbReference type="ARBA" id="ARBA00008814"/>
    </source>
</evidence>
<evidence type="ECO:0000313" key="9">
    <source>
        <dbReference type="Proteomes" id="UP000216013"/>
    </source>
</evidence>
<evidence type="ECO:0000313" key="8">
    <source>
        <dbReference type="EMBL" id="PAD19853.1"/>
    </source>
</evidence>
<dbReference type="EMBL" id="NPBV01000028">
    <property type="protein sequence ID" value="PAD19853.1"/>
    <property type="molecule type" value="Genomic_DNA"/>
</dbReference>
<comment type="similarity">
    <text evidence="2">Belongs to the bacterial solute-binding protein 8 family.</text>
</comment>
<evidence type="ECO:0000256" key="5">
    <source>
        <dbReference type="SAM" id="MobiDB-lite"/>
    </source>
</evidence>
<dbReference type="GO" id="GO:0005886">
    <property type="term" value="C:plasma membrane"/>
    <property type="evidence" value="ECO:0007669"/>
    <property type="project" value="UniProtKB-SubCell"/>
</dbReference>
<feature type="signal peptide" evidence="6">
    <location>
        <begin position="1"/>
        <end position="25"/>
    </location>
</feature>
<dbReference type="PROSITE" id="PS50983">
    <property type="entry name" value="FE_B12_PBP"/>
    <property type="match status" value="1"/>
</dbReference>
<feature type="region of interest" description="Disordered" evidence="5">
    <location>
        <begin position="24"/>
        <end position="49"/>
    </location>
</feature>
<dbReference type="FunFam" id="3.40.50.1980:FF:000017">
    <property type="entry name" value="ABC transporter substrate-binding protein"/>
    <property type="match status" value="1"/>
</dbReference>
<reference evidence="8 9" key="1">
    <citation type="submission" date="2017-07" db="EMBL/GenBank/DDBJ databases">
        <title>Isolation and whole genome analysis of endospore-forming bacteria from heroin.</title>
        <authorList>
            <person name="Kalinowski J."/>
            <person name="Ahrens B."/>
            <person name="Al-Dilaimi A."/>
            <person name="Winkler A."/>
            <person name="Wibberg D."/>
            <person name="Schleenbecker U."/>
            <person name="Ruckert C."/>
            <person name="Wolfel R."/>
            <person name="Grass G."/>
        </authorList>
    </citation>
    <scope>NUCLEOTIDE SEQUENCE [LARGE SCALE GENOMIC DNA]</scope>
    <source>
        <strain evidence="8 9">7528</strain>
    </source>
</reference>
<dbReference type="Pfam" id="PF01497">
    <property type="entry name" value="Peripla_BP_2"/>
    <property type="match status" value="1"/>
</dbReference>
<dbReference type="PANTHER" id="PTHR30532:SF26">
    <property type="entry name" value="IRON(3+)-HYDROXAMATE-BINDING PROTEIN FHUD"/>
    <property type="match status" value="1"/>
</dbReference>
<sequence>MKKLFPLLFILVLVLAACSSNNSSGSEEKASSSGNENETHTYESEDGSVEVPANPQRVVVLSSYVGDLIDLDVQIVGADAWSMQNPRFKDALKDAEEVTEDDLEKIIELKPDLIIGLTGLKNLEKLKEIAPTVTFTYGKLNYLDQHVEIGKLVNKEDEAQAWADDFTKRATETGEQIKDKIGADATVSVVENFDKQLYVYGDNWGRGTEVLYQAMGLNMPEKVKEDALEAGYFALSTEVLPEYMGDYVIFSKFDDADTSVEDSESFQNTTAAKNNQVYEVDGNAFYFNDSNTLDYQLEFIKESFLGK</sequence>
<feature type="domain" description="Fe/B12 periplasmic-binding" evidence="7">
    <location>
        <begin position="57"/>
        <end position="307"/>
    </location>
</feature>
<feature type="chain" id="PRO_5012537732" evidence="6">
    <location>
        <begin position="26"/>
        <end position="307"/>
    </location>
</feature>
<evidence type="ECO:0000256" key="3">
    <source>
        <dbReference type="ARBA" id="ARBA00022448"/>
    </source>
</evidence>
<gene>
    <name evidence="8" type="ORF">CHH64_16815</name>
</gene>
<evidence type="ECO:0000256" key="1">
    <source>
        <dbReference type="ARBA" id="ARBA00004193"/>
    </source>
</evidence>
<dbReference type="SUPFAM" id="SSF53807">
    <property type="entry name" value="Helical backbone' metal receptor"/>
    <property type="match status" value="1"/>
</dbReference>
<keyword evidence="4 6" id="KW-0732">Signal</keyword>
<comment type="caution">
    <text evidence="8">The sequence shown here is derived from an EMBL/GenBank/DDBJ whole genome shotgun (WGS) entry which is preliminary data.</text>
</comment>
<evidence type="ECO:0000259" key="7">
    <source>
        <dbReference type="PROSITE" id="PS50983"/>
    </source>
</evidence>
<dbReference type="PANTHER" id="PTHR30532">
    <property type="entry name" value="IRON III DICITRATE-BINDING PERIPLASMIC PROTEIN"/>
    <property type="match status" value="1"/>
</dbReference>
<dbReference type="CDD" id="cd01138">
    <property type="entry name" value="FeuA"/>
    <property type="match status" value="1"/>
</dbReference>